<keyword evidence="1" id="KW-0853">WD repeat</keyword>
<feature type="region of interest" description="Disordered" evidence="2">
    <location>
        <begin position="613"/>
        <end position="642"/>
    </location>
</feature>
<dbReference type="InterPro" id="IPR011047">
    <property type="entry name" value="Quinoprotein_ADH-like_sf"/>
</dbReference>
<dbReference type="PANTHER" id="PTHR44163:SF1">
    <property type="entry name" value="U3 SMALL NUCLEOLAR RNA-ASSOCIATED PROTEIN 4 HOMOLOG"/>
    <property type="match status" value="1"/>
</dbReference>
<dbReference type="Gene3D" id="2.130.10.10">
    <property type="entry name" value="YVTN repeat-like/Quinoprotein amine dehydrogenase"/>
    <property type="match status" value="3"/>
</dbReference>
<dbReference type="OrthoDB" id="8883818at2759"/>
<dbReference type="STRING" id="930990.A0A067MD00"/>
<feature type="region of interest" description="Disordered" evidence="2">
    <location>
        <begin position="29"/>
        <end position="48"/>
    </location>
</feature>
<dbReference type="GO" id="GO:0003723">
    <property type="term" value="F:RNA binding"/>
    <property type="evidence" value="ECO:0007669"/>
    <property type="project" value="TreeGrafter"/>
</dbReference>
<feature type="compositionally biased region" description="Basic residues" evidence="2">
    <location>
        <begin position="37"/>
        <end position="48"/>
    </location>
</feature>
<proteinExistence type="predicted"/>
<dbReference type="SUPFAM" id="SSF50998">
    <property type="entry name" value="Quinoprotein alcohol dehydrogenase-like"/>
    <property type="match status" value="1"/>
</dbReference>
<dbReference type="SMART" id="SM00320">
    <property type="entry name" value="WD40"/>
    <property type="match status" value="8"/>
</dbReference>
<dbReference type="InterPro" id="IPR046351">
    <property type="entry name" value="UTP4"/>
</dbReference>
<evidence type="ECO:0000256" key="2">
    <source>
        <dbReference type="SAM" id="MobiDB-lite"/>
    </source>
</evidence>
<reference evidence="4" key="1">
    <citation type="journal article" date="2014" name="Proc. Natl. Acad. Sci. U.S.A.">
        <title>Extensive sampling of basidiomycete genomes demonstrates inadequacy of the white-rot/brown-rot paradigm for wood decay fungi.</title>
        <authorList>
            <person name="Riley R."/>
            <person name="Salamov A.A."/>
            <person name="Brown D.W."/>
            <person name="Nagy L.G."/>
            <person name="Floudas D."/>
            <person name="Held B.W."/>
            <person name="Levasseur A."/>
            <person name="Lombard V."/>
            <person name="Morin E."/>
            <person name="Otillar R."/>
            <person name="Lindquist E.A."/>
            <person name="Sun H."/>
            <person name="LaButti K.M."/>
            <person name="Schmutz J."/>
            <person name="Jabbour D."/>
            <person name="Luo H."/>
            <person name="Baker S.E."/>
            <person name="Pisabarro A.G."/>
            <person name="Walton J.D."/>
            <person name="Blanchette R.A."/>
            <person name="Henrissat B."/>
            <person name="Martin F."/>
            <person name="Cullen D."/>
            <person name="Hibbett D.S."/>
            <person name="Grigoriev I.V."/>
        </authorList>
    </citation>
    <scope>NUCLEOTIDE SEQUENCE [LARGE SCALE GENOMIC DNA]</scope>
    <source>
        <strain evidence="4">FD-172 SS1</strain>
    </source>
</reference>
<dbReference type="InParanoid" id="A0A067MD00"/>
<dbReference type="HOGENOM" id="CLU_002392_2_0_1"/>
<dbReference type="PANTHER" id="PTHR44163">
    <property type="entry name" value="U3 SMALL NUCLEOLAR RNA-ASSOCIATED PROTEIN 4 HOMOLOG"/>
    <property type="match status" value="1"/>
</dbReference>
<name>A0A067MD00_BOTB1</name>
<accession>A0A067MD00</accession>
<dbReference type="PROSITE" id="PS50082">
    <property type="entry name" value="WD_REPEATS_2"/>
    <property type="match status" value="1"/>
</dbReference>
<dbReference type="Pfam" id="PF00400">
    <property type="entry name" value="WD40"/>
    <property type="match status" value="2"/>
</dbReference>
<dbReference type="EMBL" id="KL198042">
    <property type="protein sequence ID" value="KDQ13643.1"/>
    <property type="molecule type" value="Genomic_DNA"/>
</dbReference>
<dbReference type="AlphaFoldDB" id="A0A067MD00"/>
<dbReference type="GO" id="GO:0030686">
    <property type="term" value="C:90S preribosome"/>
    <property type="evidence" value="ECO:0007669"/>
    <property type="project" value="InterPro"/>
</dbReference>
<evidence type="ECO:0000313" key="3">
    <source>
        <dbReference type="EMBL" id="KDQ13643.1"/>
    </source>
</evidence>
<evidence type="ECO:0000313" key="4">
    <source>
        <dbReference type="Proteomes" id="UP000027195"/>
    </source>
</evidence>
<dbReference type="Proteomes" id="UP000027195">
    <property type="component" value="Unassembled WGS sequence"/>
</dbReference>
<dbReference type="GO" id="GO:0032040">
    <property type="term" value="C:small-subunit processome"/>
    <property type="evidence" value="ECO:0007669"/>
    <property type="project" value="TreeGrafter"/>
</dbReference>
<dbReference type="GO" id="GO:0000462">
    <property type="term" value="P:maturation of SSU-rRNA from tricistronic rRNA transcript (SSU-rRNA, 5.8S rRNA, LSU-rRNA)"/>
    <property type="evidence" value="ECO:0007669"/>
    <property type="project" value="InterPro"/>
</dbReference>
<dbReference type="FunCoup" id="A0A067MD00">
    <property type="interactions" value="537"/>
</dbReference>
<keyword evidence="4" id="KW-1185">Reference proteome</keyword>
<dbReference type="InterPro" id="IPR015943">
    <property type="entry name" value="WD40/YVTN_repeat-like_dom_sf"/>
</dbReference>
<protein>
    <submittedName>
        <fullName evidence="3">Uncharacterized protein</fullName>
    </submittedName>
</protein>
<dbReference type="InterPro" id="IPR001680">
    <property type="entry name" value="WD40_rpt"/>
</dbReference>
<dbReference type="GO" id="GO:0034455">
    <property type="term" value="C:t-UTP complex"/>
    <property type="evidence" value="ECO:0007669"/>
    <property type="project" value="TreeGrafter"/>
</dbReference>
<sequence length="862" mass="94339">MATHAEKSLAVHRCRFLDWNPSPIAALAFAPTPPPKKNAKKQSTRKHGSQFGILAVGRANGNIEICEWSGADWQQKSPQAWVVRRTLRAPKPSKIESLVLALRYPESLSQPDVPGYSDLRLFSTSGGSDLFEWDLERGTILRTVPSQGGSIWSMAVNPTSTLLALGCEDGRVRLLSLADNDVFHHSRFMPAKAKSRVLSIAWGIPSRREGPDGEEWSDAWLVTGYSDSTVRKWDVRTGQMLDQMSVDKVRDEKTLVWAVGVLRDGTIVSGDSLGMVKFWDSLTATQLQSFQAHAADILCLAIGPDGTSVYSSGVDQKVTEFSAVNVTERAAKASSRFIQTCSRRLHSHDVRALAIWPPFSPFPITGPNSSQKTQYQHPAAKLGVAPILASGGLDMSVALCPCAPAGASSAKLANPLSTSVAVTFEDAYHRRMAYTTTDSVRVSRGAKLLLCAKDTSVVLWRVRRDPKDMVPEALRTDRGWDKLLEVQLKVQTNIQAIAISEDGRWMAVSDLHETKLFRLTYAVPTGKVSLKRVKRFSSSIVQQTPQLSSSGASCLIFTPDSRKIIVASAAIIVLVDLSRYDEDGGIRVLRSFSHHRVNDIVVGDDGAARAVKGLKPSTEDKASDPAEEGTTSDSDSDDESDGEMLDAVDCIIARMAVSLDEQWLATADTRGRTHVYNVDTVQHHCALPSFEQPPSALAFDPHSPNTLIIGLPNNTLQIFDVEARQFPDWARTLCEALPKRFTHLHDPLVGITFDPAPQANAGPEVYLWGSTWICKVNLQKPVGYPGFTKRKRRHGHDGGHRAAANGDGAASGVEENFRLVTKYRPLLAVDFFGPAELVVVERPLVDVLETLPPAFFKPKYGS</sequence>
<organism evidence="3 4">
    <name type="scientific">Botryobasidium botryosum (strain FD-172 SS1)</name>
    <dbReference type="NCBI Taxonomy" id="930990"/>
    <lineage>
        <taxon>Eukaryota</taxon>
        <taxon>Fungi</taxon>
        <taxon>Dikarya</taxon>
        <taxon>Basidiomycota</taxon>
        <taxon>Agaricomycotina</taxon>
        <taxon>Agaricomycetes</taxon>
        <taxon>Cantharellales</taxon>
        <taxon>Botryobasidiaceae</taxon>
        <taxon>Botryobasidium</taxon>
    </lineage>
</organism>
<gene>
    <name evidence="3" type="ORF">BOTBODRAFT_33349</name>
</gene>
<evidence type="ECO:0000256" key="1">
    <source>
        <dbReference type="PROSITE-ProRule" id="PRU00221"/>
    </source>
</evidence>
<feature type="repeat" description="WD" evidence="1">
    <location>
        <begin position="221"/>
        <end position="243"/>
    </location>
</feature>